<dbReference type="PROSITE" id="PS51918">
    <property type="entry name" value="RADICAL_SAM"/>
    <property type="match status" value="1"/>
</dbReference>
<dbReference type="PANTHER" id="PTHR11228:SF7">
    <property type="entry name" value="PQQA PEPTIDE CYCLASE"/>
    <property type="match status" value="1"/>
</dbReference>
<organism evidence="8 9">
    <name type="scientific">Desulfuromonas acetoxidans (strain DSM 684 / 11070)</name>
    <dbReference type="NCBI Taxonomy" id="281689"/>
    <lineage>
        <taxon>Bacteria</taxon>
        <taxon>Pseudomonadati</taxon>
        <taxon>Thermodesulfobacteriota</taxon>
        <taxon>Desulfuromonadia</taxon>
        <taxon>Desulfuromonadales</taxon>
        <taxon>Desulfuromonadaceae</taxon>
        <taxon>Desulfuromonas</taxon>
    </lineage>
</organism>
<dbReference type="Pfam" id="PF13186">
    <property type="entry name" value="SPASM"/>
    <property type="match status" value="1"/>
</dbReference>
<evidence type="ECO:0000256" key="1">
    <source>
        <dbReference type="ARBA" id="ARBA00001966"/>
    </source>
</evidence>
<dbReference type="Pfam" id="PF04055">
    <property type="entry name" value="Radical_SAM"/>
    <property type="match status" value="1"/>
</dbReference>
<proteinExistence type="predicted"/>
<reference evidence="8" key="1">
    <citation type="submission" date="2006-05" db="EMBL/GenBank/DDBJ databases">
        <title>Annotation of the draft genome assembly of Desulfuromonas acetoxidans DSM 684.</title>
        <authorList>
            <consortium name="US DOE Joint Genome Institute (JGI-ORNL)"/>
            <person name="Larimer F."/>
            <person name="Land M."/>
            <person name="Hauser L."/>
        </authorList>
    </citation>
    <scope>NUCLEOTIDE SEQUENCE [LARGE SCALE GENOMIC DNA]</scope>
    <source>
        <strain evidence="8">DSM 684</strain>
    </source>
</reference>
<dbReference type="SFLD" id="SFLDS00029">
    <property type="entry name" value="Radical_SAM"/>
    <property type="match status" value="1"/>
</dbReference>
<evidence type="ECO:0000256" key="6">
    <source>
        <dbReference type="ARBA" id="ARBA00023014"/>
    </source>
</evidence>
<dbReference type="EMBL" id="AAEW02000009">
    <property type="protein sequence ID" value="EAT15562.1"/>
    <property type="molecule type" value="Genomic_DNA"/>
</dbReference>
<reference evidence="8" key="2">
    <citation type="submission" date="2006-05" db="EMBL/GenBank/DDBJ databases">
        <title>Sequencing of the draft genome and assembly of Desulfuromonas acetoxidans DSM 684.</title>
        <authorList>
            <consortium name="US DOE Joint Genome Institute (JGI-PGF)"/>
            <person name="Copeland A."/>
            <person name="Lucas S."/>
            <person name="Lapidus A."/>
            <person name="Barry K."/>
            <person name="Detter J.C."/>
            <person name="Glavina del Rio T."/>
            <person name="Hammon N."/>
            <person name="Israni S."/>
            <person name="Dalin E."/>
            <person name="Tice H."/>
            <person name="Bruce D."/>
            <person name="Pitluck S."/>
            <person name="Richardson P."/>
        </authorList>
    </citation>
    <scope>NUCLEOTIDE SEQUENCE [LARGE SCALE GENOMIC DNA]</scope>
    <source>
        <strain evidence="8">DSM 684</strain>
    </source>
</reference>
<keyword evidence="2" id="KW-0004">4Fe-4S</keyword>
<evidence type="ECO:0000259" key="7">
    <source>
        <dbReference type="PROSITE" id="PS51918"/>
    </source>
</evidence>
<dbReference type="GO" id="GO:0003824">
    <property type="term" value="F:catalytic activity"/>
    <property type="evidence" value="ECO:0007669"/>
    <property type="project" value="InterPro"/>
</dbReference>
<dbReference type="Proteomes" id="UP000005695">
    <property type="component" value="Unassembled WGS sequence"/>
</dbReference>
<evidence type="ECO:0000313" key="8">
    <source>
        <dbReference type="EMBL" id="EAT15562.1"/>
    </source>
</evidence>
<gene>
    <name evidence="8" type="ORF">Dace_1424</name>
</gene>
<dbReference type="GO" id="GO:0051536">
    <property type="term" value="F:iron-sulfur cluster binding"/>
    <property type="evidence" value="ECO:0007669"/>
    <property type="project" value="UniProtKB-KW"/>
</dbReference>
<dbReference type="InterPro" id="IPR034391">
    <property type="entry name" value="AdoMet-like_SPASM_containing"/>
</dbReference>
<dbReference type="InterPro" id="IPR006638">
    <property type="entry name" value="Elp3/MiaA/NifB-like_rSAM"/>
</dbReference>
<dbReference type="OrthoDB" id="9772409at2"/>
<protein>
    <submittedName>
        <fullName evidence="8">Radical SAM</fullName>
    </submittedName>
</protein>
<dbReference type="NCBIfam" id="TIGR04311">
    <property type="entry name" value="rSAM_Geo_metal"/>
    <property type="match status" value="1"/>
</dbReference>
<dbReference type="SMART" id="SM00729">
    <property type="entry name" value="Elp3"/>
    <property type="match status" value="1"/>
</dbReference>
<name>Q1JZK5_DESA6</name>
<dbReference type="InterPro" id="IPR050377">
    <property type="entry name" value="Radical_SAM_PqqE_MftC-like"/>
</dbReference>
<dbReference type="Gene3D" id="3.20.20.70">
    <property type="entry name" value="Aldolase class I"/>
    <property type="match status" value="1"/>
</dbReference>
<keyword evidence="5" id="KW-0408">Iron</keyword>
<dbReference type="SFLD" id="SFLDG01387">
    <property type="entry name" value="BtrN-like_SPASM_domain_contain"/>
    <property type="match status" value="1"/>
</dbReference>
<keyword evidence="9" id="KW-1185">Reference proteome</keyword>
<evidence type="ECO:0000256" key="2">
    <source>
        <dbReference type="ARBA" id="ARBA00022485"/>
    </source>
</evidence>
<keyword evidence="3" id="KW-0949">S-adenosyl-L-methionine</keyword>
<keyword evidence="6" id="KW-0411">Iron-sulfur</keyword>
<evidence type="ECO:0000256" key="3">
    <source>
        <dbReference type="ARBA" id="ARBA00022691"/>
    </source>
</evidence>
<dbReference type="PANTHER" id="PTHR11228">
    <property type="entry name" value="RADICAL SAM DOMAIN PROTEIN"/>
    <property type="match status" value="1"/>
</dbReference>
<comment type="cofactor">
    <cofactor evidence="1">
        <name>[4Fe-4S] cluster</name>
        <dbReference type="ChEBI" id="CHEBI:49883"/>
    </cofactor>
</comment>
<evidence type="ECO:0000256" key="5">
    <source>
        <dbReference type="ARBA" id="ARBA00023004"/>
    </source>
</evidence>
<feature type="domain" description="Radical SAM core" evidence="7">
    <location>
        <begin position="18"/>
        <end position="243"/>
    </location>
</feature>
<dbReference type="CDD" id="cd21121">
    <property type="entry name" value="SPASM_Cmo-like"/>
    <property type="match status" value="1"/>
</dbReference>
<dbReference type="InterPro" id="IPR013785">
    <property type="entry name" value="Aldolase_TIM"/>
</dbReference>
<evidence type="ECO:0000313" key="9">
    <source>
        <dbReference type="Proteomes" id="UP000005695"/>
    </source>
</evidence>
<sequence>MTPVIPTIAEPLPSPALRPLPSKLFVETTTFCNLSCPMCVKHAEGSTIEEGHLTQATFDALKPAFSHLEALFLNGIGEPLLHPQLASFIAQARAEMATDAWIGFQSNGLLFTPENAQQILDAGANRICLSIDSLSPALFKKIRQGGQVGAVQRAFATLNEARRHTTTANVKLGMELVVVQENVQELPELIRWAAKQGVDFALVTQMLPYDARYCDNVAYDINTDAAIAIFERGCQTARQQGIDLVAWLHNTWTRQKPGDDFVRQLIQQMKSQARDQGVFFNLTTLTTRSREQQHQVSEHFERARQTAQACGIELSLPSLTATQQRHCAFVEDGGAFISWDGNLHPCYNLWHNYRCFLNGWENRIATRQFGNVTQQGLEALWNRPDFVQFRRNVLDYDYPFCSCCTVAPCDYIDNEAFEEDCYLRSEPCGTCLWAMGLLQCLQ</sequence>
<comment type="caution">
    <text evidence="8">The sequence shown here is derived from an EMBL/GenBank/DDBJ whole genome shotgun (WGS) entry which is preliminary data.</text>
</comment>
<evidence type="ECO:0000256" key="4">
    <source>
        <dbReference type="ARBA" id="ARBA00022723"/>
    </source>
</evidence>
<dbReference type="SFLD" id="SFLDG01067">
    <property type="entry name" value="SPASM/twitch_domain_containing"/>
    <property type="match status" value="1"/>
</dbReference>
<dbReference type="CDD" id="cd01335">
    <property type="entry name" value="Radical_SAM"/>
    <property type="match status" value="1"/>
</dbReference>
<dbReference type="SUPFAM" id="SSF102114">
    <property type="entry name" value="Radical SAM enzymes"/>
    <property type="match status" value="1"/>
</dbReference>
<dbReference type="AlphaFoldDB" id="Q1JZK5"/>
<dbReference type="InterPro" id="IPR023885">
    <property type="entry name" value="4Fe4S-binding_SPASM_dom"/>
</dbReference>
<dbReference type="RefSeq" id="WP_006000448.1">
    <property type="nucleotide sequence ID" value="NZ_AAEW02000009.1"/>
</dbReference>
<dbReference type="InterPro" id="IPR058240">
    <property type="entry name" value="rSAM_sf"/>
</dbReference>
<accession>Q1JZK5</accession>
<dbReference type="InterPro" id="IPR007197">
    <property type="entry name" value="rSAM"/>
</dbReference>
<dbReference type="InterPro" id="IPR027586">
    <property type="entry name" value="rSAM_metal_mat"/>
</dbReference>
<dbReference type="GO" id="GO:0046872">
    <property type="term" value="F:metal ion binding"/>
    <property type="evidence" value="ECO:0007669"/>
    <property type="project" value="UniProtKB-KW"/>
</dbReference>
<keyword evidence="4" id="KW-0479">Metal-binding</keyword>